<proteinExistence type="predicted"/>
<organism evidence="1 2">
    <name type="scientific">Limosilactobacillus mucosae</name>
    <name type="common">Lactobacillus mucosae</name>
    <dbReference type="NCBI Taxonomy" id="97478"/>
    <lineage>
        <taxon>Bacteria</taxon>
        <taxon>Bacillati</taxon>
        <taxon>Bacillota</taxon>
        <taxon>Bacilli</taxon>
        <taxon>Lactobacillales</taxon>
        <taxon>Lactobacillaceae</taxon>
        <taxon>Limosilactobacillus</taxon>
    </lineage>
</organism>
<comment type="caution">
    <text evidence="1">The sequence shown here is derived from an EMBL/GenBank/DDBJ whole genome shotgun (WGS) entry which is preliminary data.</text>
</comment>
<dbReference type="RefSeq" id="WP_272207425.1">
    <property type="nucleotide sequence ID" value="NZ_JAQONC010000001.1"/>
</dbReference>
<dbReference type="Proteomes" id="UP001218021">
    <property type="component" value="Unassembled WGS sequence"/>
</dbReference>
<dbReference type="InterPro" id="IPR025624">
    <property type="entry name" value="PcfK"/>
</dbReference>
<accession>A0AAJ1HS00</accession>
<dbReference type="Pfam" id="PF14058">
    <property type="entry name" value="PcfK"/>
    <property type="match status" value="1"/>
</dbReference>
<name>A0AAJ1HS00_LIMMU</name>
<evidence type="ECO:0000313" key="1">
    <source>
        <dbReference type="EMBL" id="MDC2828474.1"/>
    </source>
</evidence>
<gene>
    <name evidence="1" type="ORF">PO158_09295</name>
</gene>
<reference evidence="1" key="1">
    <citation type="submission" date="2023-01" db="EMBL/GenBank/DDBJ databases">
        <title>Genome analysis of 13 Lactobacillus isolated from gut of wild boar.</title>
        <authorList>
            <person name="Papp P."/>
            <person name="Libisch B."/>
            <person name="Nagy T."/>
            <person name="Olasz F."/>
        </authorList>
    </citation>
    <scope>NUCLEOTIDE SEQUENCE</scope>
    <source>
        <strain evidence="1">F108</strain>
    </source>
</reference>
<protein>
    <submittedName>
        <fullName evidence="1">Cas9 inhibitor AcrIIA9 family protein</fullName>
    </submittedName>
</protein>
<dbReference type="AlphaFoldDB" id="A0AAJ1HS00"/>
<dbReference type="EMBL" id="JAQOND010000032">
    <property type="protein sequence ID" value="MDC2828474.1"/>
    <property type="molecule type" value="Genomic_DNA"/>
</dbReference>
<evidence type="ECO:0000313" key="2">
    <source>
        <dbReference type="Proteomes" id="UP001218021"/>
    </source>
</evidence>
<sequence>MTKFEQALTKMNEEMKAPHTPELDRIHNWLCEQLDMDESLMETELAEGILDEAHSISGSMDFCSRKAQEAAAKGATYAMVADNTVFGWVKEYFLTKESKEDKKDNVATLTAKSGISAASASDKIVDFKPNVQSTAKSMSEVSAPVPTPSKKKAAPVQMEEISLFDF</sequence>